<feature type="transmembrane region" description="Helical" evidence="13">
    <location>
        <begin position="128"/>
        <end position="153"/>
    </location>
</feature>
<dbReference type="PIRSF" id="PIRSF002764">
    <property type="entry name" value="CcmB"/>
    <property type="match status" value="1"/>
</dbReference>
<proteinExistence type="inferred from homology"/>
<dbReference type="AlphaFoldDB" id="A0A2S7JZ73"/>
<comment type="caution">
    <text evidence="14">The sequence shown here is derived from an EMBL/GenBank/DDBJ whole genome shotgun (WGS) entry which is preliminary data.</text>
</comment>
<evidence type="ECO:0000256" key="9">
    <source>
        <dbReference type="ARBA" id="ARBA00022748"/>
    </source>
</evidence>
<dbReference type="RefSeq" id="WP_104832182.1">
    <property type="nucleotide sequence ID" value="NZ_PJCH01000017.1"/>
</dbReference>
<evidence type="ECO:0000256" key="6">
    <source>
        <dbReference type="ARBA" id="ARBA00022475"/>
    </source>
</evidence>
<accession>A0A2S7JZ73</accession>
<keyword evidence="8 13" id="KW-0812">Transmembrane</keyword>
<dbReference type="PANTHER" id="PTHR30070:SF1">
    <property type="entry name" value="CYTOCHROME C BIOGENESIS B-RELATED"/>
    <property type="match status" value="1"/>
</dbReference>
<keyword evidence="6 12" id="KW-1003">Cell membrane</keyword>
<dbReference type="Proteomes" id="UP000239504">
    <property type="component" value="Unassembled WGS sequence"/>
</dbReference>
<reference evidence="14 15" key="1">
    <citation type="submission" date="2017-12" db="EMBL/GenBank/DDBJ databases">
        <authorList>
            <person name="Hurst M.R.H."/>
        </authorList>
    </citation>
    <scope>NUCLEOTIDE SEQUENCE [LARGE SCALE GENOMIC DNA]</scope>
    <source>
        <strain evidence="14 15">SY-3-19</strain>
    </source>
</reference>
<keyword evidence="5 12" id="KW-0813">Transport</keyword>
<evidence type="ECO:0000313" key="15">
    <source>
        <dbReference type="Proteomes" id="UP000239504"/>
    </source>
</evidence>
<evidence type="ECO:0000256" key="5">
    <source>
        <dbReference type="ARBA" id="ARBA00022448"/>
    </source>
</evidence>
<keyword evidence="7 12" id="KW-0997">Cell inner membrane</keyword>
<dbReference type="GO" id="GO:1903607">
    <property type="term" value="P:cytochrome c biosynthetic process"/>
    <property type="evidence" value="ECO:0007669"/>
    <property type="project" value="TreeGrafter"/>
</dbReference>
<name>A0A2S7JZ73_9PROT</name>
<protein>
    <recommendedName>
        <fullName evidence="4 12">Heme exporter protein B</fullName>
    </recommendedName>
</protein>
<evidence type="ECO:0000256" key="7">
    <source>
        <dbReference type="ARBA" id="ARBA00022519"/>
    </source>
</evidence>
<gene>
    <name evidence="14" type="ORF">CW354_21630</name>
</gene>
<organism evidence="14 15">
    <name type="scientific">Hyphococcus luteus</name>
    <dbReference type="NCBI Taxonomy" id="2058213"/>
    <lineage>
        <taxon>Bacteria</taxon>
        <taxon>Pseudomonadati</taxon>
        <taxon>Pseudomonadota</taxon>
        <taxon>Alphaproteobacteria</taxon>
        <taxon>Parvularculales</taxon>
        <taxon>Parvularculaceae</taxon>
        <taxon>Hyphococcus</taxon>
    </lineage>
</organism>
<evidence type="ECO:0000256" key="3">
    <source>
        <dbReference type="ARBA" id="ARBA00010544"/>
    </source>
</evidence>
<evidence type="ECO:0000256" key="1">
    <source>
        <dbReference type="ARBA" id="ARBA00002442"/>
    </source>
</evidence>
<evidence type="ECO:0000256" key="13">
    <source>
        <dbReference type="SAM" id="Phobius"/>
    </source>
</evidence>
<feature type="transmembrane region" description="Helical" evidence="13">
    <location>
        <begin position="91"/>
        <end position="116"/>
    </location>
</feature>
<evidence type="ECO:0000256" key="10">
    <source>
        <dbReference type="ARBA" id="ARBA00022989"/>
    </source>
</evidence>
<dbReference type="InterPro" id="IPR026031">
    <property type="entry name" value="Cyt_c_CcmB_bac"/>
</dbReference>
<dbReference type="InterPro" id="IPR003544">
    <property type="entry name" value="Cyt_c_biogenesis_CcmB"/>
</dbReference>
<evidence type="ECO:0000256" key="11">
    <source>
        <dbReference type="ARBA" id="ARBA00023136"/>
    </source>
</evidence>
<evidence type="ECO:0000256" key="4">
    <source>
        <dbReference type="ARBA" id="ARBA00016452"/>
    </source>
</evidence>
<feature type="transmembrane region" description="Helical" evidence="13">
    <location>
        <begin position="21"/>
        <end position="40"/>
    </location>
</feature>
<sequence>MKLGAAILTRDLALAFRSGGGWFYALFFFAVFTALAGIAFGPSLTALAAAAPAAIWLAAALAIQFAAADLFESDLSDGSLRVFAAEQKSLLPYWCAKAGLLALTAAAPMIVAAPFFLTMLGVAFGQGIGLAVLLLLGAPALVFIAILTAALSAGLRAGGLLAMVIAAPFAAPVLVFGVMAAKAFLLGGVLASPEALILAALSLFMAAVTPAFAIAALRVSLE</sequence>
<evidence type="ECO:0000256" key="8">
    <source>
        <dbReference type="ARBA" id="ARBA00022692"/>
    </source>
</evidence>
<dbReference type="GO" id="GO:0015232">
    <property type="term" value="F:heme transmembrane transporter activity"/>
    <property type="evidence" value="ECO:0007669"/>
    <property type="project" value="InterPro"/>
</dbReference>
<dbReference type="EMBL" id="PJCH01000017">
    <property type="protein sequence ID" value="PQA85542.1"/>
    <property type="molecule type" value="Genomic_DNA"/>
</dbReference>
<feature type="transmembrane region" description="Helical" evidence="13">
    <location>
        <begin position="160"/>
        <end position="184"/>
    </location>
</feature>
<keyword evidence="10 13" id="KW-1133">Transmembrane helix</keyword>
<comment type="function">
    <text evidence="1 12">Required for the export of heme to the periplasm for the biogenesis of c-type cytochromes.</text>
</comment>
<keyword evidence="15" id="KW-1185">Reference proteome</keyword>
<dbReference type="PRINTS" id="PR01414">
    <property type="entry name" value="CCMBBIOGNSIS"/>
</dbReference>
<keyword evidence="11 12" id="KW-0472">Membrane</keyword>
<dbReference type="PANTHER" id="PTHR30070">
    <property type="entry name" value="HEME EXPORTER PROTEIN B"/>
    <property type="match status" value="1"/>
</dbReference>
<comment type="similarity">
    <text evidence="3 12">Belongs to the CcmB/CycW/HelB family.</text>
</comment>
<dbReference type="GO" id="GO:0005886">
    <property type="term" value="C:plasma membrane"/>
    <property type="evidence" value="ECO:0007669"/>
    <property type="project" value="UniProtKB-SubCell"/>
</dbReference>
<feature type="transmembrane region" description="Helical" evidence="13">
    <location>
        <begin position="46"/>
        <end position="71"/>
    </location>
</feature>
<comment type="subcellular location">
    <subcellularLocation>
        <location evidence="2">Cell inner membrane</location>
        <topology evidence="2">Multi-pass membrane protein</topology>
    </subcellularLocation>
</comment>
<evidence type="ECO:0000256" key="2">
    <source>
        <dbReference type="ARBA" id="ARBA00004429"/>
    </source>
</evidence>
<evidence type="ECO:0000256" key="12">
    <source>
        <dbReference type="PIRNR" id="PIRNR002764"/>
    </source>
</evidence>
<dbReference type="Pfam" id="PF03379">
    <property type="entry name" value="CcmB"/>
    <property type="match status" value="1"/>
</dbReference>
<feature type="transmembrane region" description="Helical" evidence="13">
    <location>
        <begin position="196"/>
        <end position="217"/>
    </location>
</feature>
<dbReference type="GO" id="GO:0017004">
    <property type="term" value="P:cytochrome complex assembly"/>
    <property type="evidence" value="ECO:0007669"/>
    <property type="project" value="UniProtKB-KW"/>
</dbReference>
<keyword evidence="9 12" id="KW-0201">Cytochrome c-type biogenesis</keyword>
<evidence type="ECO:0000313" key="14">
    <source>
        <dbReference type="EMBL" id="PQA85542.1"/>
    </source>
</evidence>